<feature type="region of interest" description="Disordered" evidence="9">
    <location>
        <begin position="104"/>
        <end position="123"/>
    </location>
</feature>
<dbReference type="Gene3D" id="3.40.1110.10">
    <property type="entry name" value="Calcium-transporting ATPase, cytoplasmic domain N"/>
    <property type="match status" value="1"/>
</dbReference>
<dbReference type="GO" id="GO:0016887">
    <property type="term" value="F:ATP hydrolysis activity"/>
    <property type="evidence" value="ECO:0007669"/>
    <property type="project" value="InterPro"/>
</dbReference>
<evidence type="ECO:0000256" key="5">
    <source>
        <dbReference type="ARBA" id="ARBA00022840"/>
    </source>
</evidence>
<feature type="compositionally biased region" description="Basic and acidic residues" evidence="9">
    <location>
        <begin position="107"/>
        <end position="118"/>
    </location>
</feature>
<evidence type="ECO:0000256" key="3">
    <source>
        <dbReference type="ARBA" id="ARBA00022692"/>
    </source>
</evidence>
<feature type="transmembrane region" description="Helical" evidence="10">
    <location>
        <begin position="916"/>
        <end position="945"/>
    </location>
</feature>
<dbReference type="OrthoDB" id="158672at2759"/>
<dbReference type="GO" id="GO:0005524">
    <property type="term" value="F:ATP binding"/>
    <property type="evidence" value="ECO:0007669"/>
    <property type="project" value="UniProtKB-KW"/>
</dbReference>
<dbReference type="RefSeq" id="XP_025356086.1">
    <property type="nucleotide sequence ID" value="XM_025496391.1"/>
</dbReference>
<dbReference type="InterPro" id="IPR023214">
    <property type="entry name" value="HAD_sf"/>
</dbReference>
<dbReference type="Gene3D" id="1.20.1110.10">
    <property type="entry name" value="Calcium-transporting ATPase, transmembrane domain"/>
    <property type="match status" value="1"/>
</dbReference>
<evidence type="ECO:0000256" key="6">
    <source>
        <dbReference type="ARBA" id="ARBA00022967"/>
    </source>
</evidence>
<dbReference type="Pfam" id="PF00690">
    <property type="entry name" value="Cation_ATPase_N"/>
    <property type="match status" value="1"/>
</dbReference>
<dbReference type="SFLD" id="SFLDS00003">
    <property type="entry name" value="Haloacid_Dehalogenase"/>
    <property type="match status" value="1"/>
</dbReference>
<dbReference type="PANTHER" id="PTHR43294:SF21">
    <property type="entry name" value="CATION TRANSPORTING ATPASE"/>
    <property type="match status" value="1"/>
</dbReference>
<keyword evidence="13" id="KW-1185">Reference proteome</keyword>
<evidence type="ECO:0000313" key="13">
    <source>
        <dbReference type="Proteomes" id="UP000245771"/>
    </source>
</evidence>
<dbReference type="GO" id="GO:0005391">
    <property type="term" value="F:P-type sodium:potassium-exchanging transporter activity"/>
    <property type="evidence" value="ECO:0007669"/>
    <property type="project" value="TreeGrafter"/>
</dbReference>
<dbReference type="SFLD" id="SFLDG00002">
    <property type="entry name" value="C1.7:_P-type_atpase_like"/>
    <property type="match status" value="1"/>
</dbReference>
<keyword evidence="8 10" id="KW-0472">Membrane</keyword>
<dbReference type="PANTHER" id="PTHR43294">
    <property type="entry name" value="SODIUM/POTASSIUM-TRANSPORTING ATPASE SUBUNIT ALPHA"/>
    <property type="match status" value="1"/>
</dbReference>
<evidence type="ECO:0000256" key="2">
    <source>
        <dbReference type="ARBA" id="ARBA00022475"/>
    </source>
</evidence>
<dbReference type="SUPFAM" id="SSF56784">
    <property type="entry name" value="HAD-like"/>
    <property type="match status" value="1"/>
</dbReference>
<dbReference type="InterPro" id="IPR036412">
    <property type="entry name" value="HAD-like_sf"/>
</dbReference>
<dbReference type="PRINTS" id="PR00121">
    <property type="entry name" value="NAKATPASE"/>
</dbReference>
<feature type="transmembrane region" description="Helical" evidence="10">
    <location>
        <begin position="171"/>
        <end position="189"/>
    </location>
</feature>
<accession>A0A316VEQ5</accession>
<dbReference type="InterPro" id="IPR018303">
    <property type="entry name" value="ATPase_P-typ_P_site"/>
</dbReference>
<dbReference type="SUPFAM" id="SSF81653">
    <property type="entry name" value="Calcium ATPase, transduction domain A"/>
    <property type="match status" value="1"/>
</dbReference>
<sequence length="1088" mass="120142">MTNALRFNEDAYQQEEANRRQLQRNRTLERTHSIGSLASPPRGSQRNRVIADFRTLSIQLEDGQTPSKEKQGKKKEKKTLKDIADLDWHKISIDETLQRLSSSQKAGLDEEQAKRRLQQDGPNVFSKPPNRLLQKIITYVFGGFGSLLTIAGVICFIAWRIGDPPQASNLALGVVLFVVVLVTSVFNAWQDFTTTRVMESVRGMMPSDVPVLRDGHIQIVPAANIVRGDIINVKMGAKMAADCRVMHIESELKMDRSSLTGESDAISATLDKTEDNYLESRNVLMAGTKCVAGEGLAIVTATGDNTVFGRLAKLSSAPKAERTTLEKEIFLFVTTIASLAIAVAVICIIIWGAYLRPKHPDFMSVSSLLVNVISILVAFIPEGLPAAVSLSLTAVAARMRRAKVLVKSLAIVETLGAVNVVCSDKTGTLTQNRMFVQCAGIHGFEEDEPADVKRHIDLDTPLGEAFGQLGWVAGVCNASKFDEETMHLPIVERTIFGDATDTACFRFSADMVGIEGSKKDWETVNQLAFNSKNKFALRIVRSNGSKDGIKRALGTGVTATGFDSENQLIFLAKGAPDVLMQRCTSTLDGSGEVLPLTPERLAYLSQLQTSWAGKGQRILLLARRIVNKSELPESNPEDLIETQLLDQISNLTVVGLVGIVDPPRPEIPGVVKTVRGAGSRFMMITGDGALTAVAIARQCGIVTAQEINNVDDILGGKLNLPTYNFLDDNDARAQRALSLTGPDIMRLQPQDWETVCNFDEIVFSRTTPDQKLRIVKEFQARRGVVAMTGDGVNDAPALKQADCGIAMGGGSEVAIEAADLVLLESFSSFVDALLYGRVCFDNLKKTVAYLLPAGSFAELWAVLLSFFFGLPQALSNIQMILICVLTDLFPSLSLIQEKPESDVLLRKPRDTKKDRLANWQLLTHAYLFVGLPLTLCSAAMAFWWMQRQGIPFSDMWLKYGAGKVQTSDPDYFNKVLYQANAIYFFNLVIQQYFDLLALRTRRLSLFQQWPFWGKSRNLWIIPAICMSFLIAIFFSYIKAIQNVFLTRGIPAEHFFLPMAFGVVTLSADELRKLYIRTYPKSFLAKAAW</sequence>
<feature type="transmembrane region" description="Helical" evidence="10">
    <location>
        <begin position="136"/>
        <end position="159"/>
    </location>
</feature>
<dbReference type="EMBL" id="KZ819603">
    <property type="protein sequence ID" value="PWN35784.1"/>
    <property type="molecule type" value="Genomic_DNA"/>
</dbReference>
<evidence type="ECO:0000259" key="11">
    <source>
        <dbReference type="SMART" id="SM00831"/>
    </source>
</evidence>
<dbReference type="InterPro" id="IPR008250">
    <property type="entry name" value="ATPase_P-typ_transduc_dom_A_sf"/>
</dbReference>
<evidence type="ECO:0000256" key="10">
    <source>
        <dbReference type="SAM" id="Phobius"/>
    </source>
</evidence>
<dbReference type="GeneID" id="37018172"/>
<dbReference type="Pfam" id="PF00689">
    <property type="entry name" value="Cation_ATPase_C"/>
    <property type="match status" value="1"/>
</dbReference>
<feature type="transmembrane region" description="Helical" evidence="10">
    <location>
        <begin position="847"/>
        <end position="870"/>
    </location>
</feature>
<dbReference type="AlphaFoldDB" id="A0A316VEQ5"/>
<dbReference type="Gene3D" id="2.70.150.10">
    <property type="entry name" value="Calcium-transporting ATPase, cytoplasmic transduction domain A"/>
    <property type="match status" value="1"/>
</dbReference>
<dbReference type="InterPro" id="IPR059000">
    <property type="entry name" value="ATPase_P-type_domA"/>
</dbReference>
<feature type="transmembrane region" description="Helical" evidence="10">
    <location>
        <begin position="329"/>
        <end position="353"/>
    </location>
</feature>
<comment type="subcellular location">
    <subcellularLocation>
        <location evidence="1">Cell membrane</location>
        <topology evidence="1">Multi-pass membrane protein</topology>
    </subcellularLocation>
</comment>
<gene>
    <name evidence="12" type="ORF">FA14DRAFT_120170</name>
</gene>
<dbReference type="GO" id="GO:0005886">
    <property type="term" value="C:plasma membrane"/>
    <property type="evidence" value="ECO:0007669"/>
    <property type="project" value="UniProtKB-SubCell"/>
</dbReference>
<dbReference type="SUPFAM" id="SSF81665">
    <property type="entry name" value="Calcium ATPase, transmembrane domain M"/>
    <property type="match status" value="1"/>
</dbReference>
<dbReference type="PROSITE" id="PS00154">
    <property type="entry name" value="ATPASE_E1_E2"/>
    <property type="match status" value="1"/>
</dbReference>
<dbReference type="InParanoid" id="A0A316VEQ5"/>
<dbReference type="SMART" id="SM00831">
    <property type="entry name" value="Cation_ATPase_N"/>
    <property type="match status" value="1"/>
</dbReference>
<evidence type="ECO:0000256" key="8">
    <source>
        <dbReference type="ARBA" id="ARBA00023136"/>
    </source>
</evidence>
<dbReference type="SUPFAM" id="SSF81660">
    <property type="entry name" value="Metal cation-transporting ATPase, ATP-binding domain N"/>
    <property type="match status" value="1"/>
</dbReference>
<keyword evidence="4" id="KW-0547">Nucleotide-binding</keyword>
<dbReference type="Pfam" id="PF08282">
    <property type="entry name" value="Hydrolase_3"/>
    <property type="match status" value="1"/>
</dbReference>
<dbReference type="Gene3D" id="3.40.50.1000">
    <property type="entry name" value="HAD superfamily/HAD-like"/>
    <property type="match status" value="1"/>
</dbReference>
<feature type="region of interest" description="Disordered" evidence="9">
    <location>
        <begin position="1"/>
        <end position="46"/>
    </location>
</feature>
<feature type="transmembrane region" description="Helical" evidence="10">
    <location>
        <begin position="373"/>
        <end position="397"/>
    </location>
</feature>
<dbReference type="InterPro" id="IPR006068">
    <property type="entry name" value="ATPase_P-typ_cation-transptr_C"/>
</dbReference>
<name>A0A316VEQ5_9BASI</name>
<dbReference type="InterPro" id="IPR023298">
    <property type="entry name" value="ATPase_P-typ_TM_dom_sf"/>
</dbReference>
<reference evidence="12 13" key="1">
    <citation type="journal article" date="2018" name="Mol. Biol. Evol.">
        <title>Broad Genomic Sampling Reveals a Smut Pathogenic Ancestry of the Fungal Clade Ustilaginomycotina.</title>
        <authorList>
            <person name="Kijpornyongpan T."/>
            <person name="Mondo S.J."/>
            <person name="Barry K."/>
            <person name="Sandor L."/>
            <person name="Lee J."/>
            <person name="Lipzen A."/>
            <person name="Pangilinan J."/>
            <person name="LaButti K."/>
            <person name="Hainaut M."/>
            <person name="Henrissat B."/>
            <person name="Grigoriev I.V."/>
            <person name="Spatafora J.W."/>
            <person name="Aime M.C."/>
        </authorList>
    </citation>
    <scope>NUCLEOTIDE SEQUENCE [LARGE SCALE GENOMIC DNA]</scope>
    <source>
        <strain evidence="12 13">MCA 3882</strain>
    </source>
</reference>
<evidence type="ECO:0000256" key="1">
    <source>
        <dbReference type="ARBA" id="ARBA00004651"/>
    </source>
</evidence>
<proteinExistence type="predicted"/>
<dbReference type="GO" id="GO:0006883">
    <property type="term" value="P:intracellular sodium ion homeostasis"/>
    <property type="evidence" value="ECO:0007669"/>
    <property type="project" value="TreeGrafter"/>
</dbReference>
<feature type="transmembrane region" description="Helical" evidence="10">
    <location>
        <begin position="975"/>
        <end position="997"/>
    </location>
</feature>
<dbReference type="GO" id="GO:0030007">
    <property type="term" value="P:intracellular potassium ion homeostasis"/>
    <property type="evidence" value="ECO:0007669"/>
    <property type="project" value="TreeGrafter"/>
</dbReference>
<dbReference type="FunFam" id="3.40.50.1000:FF:000001">
    <property type="entry name" value="Phospholipid-transporting ATPase IC"/>
    <property type="match status" value="1"/>
</dbReference>
<dbReference type="NCBIfam" id="TIGR01494">
    <property type="entry name" value="ATPase_P-type"/>
    <property type="match status" value="2"/>
</dbReference>
<dbReference type="PRINTS" id="PR00119">
    <property type="entry name" value="CATATPASE"/>
</dbReference>
<dbReference type="GO" id="GO:1902600">
    <property type="term" value="P:proton transmembrane transport"/>
    <property type="evidence" value="ECO:0007669"/>
    <property type="project" value="TreeGrafter"/>
</dbReference>
<keyword evidence="5" id="KW-0067">ATP-binding</keyword>
<evidence type="ECO:0000313" key="12">
    <source>
        <dbReference type="EMBL" id="PWN35784.1"/>
    </source>
</evidence>
<dbReference type="GO" id="GO:0036376">
    <property type="term" value="P:sodium ion export across plasma membrane"/>
    <property type="evidence" value="ECO:0007669"/>
    <property type="project" value="TreeGrafter"/>
</dbReference>
<dbReference type="Proteomes" id="UP000245771">
    <property type="component" value="Unassembled WGS sequence"/>
</dbReference>
<dbReference type="SFLD" id="SFLDF00027">
    <property type="entry name" value="p-type_atpase"/>
    <property type="match status" value="1"/>
</dbReference>
<organism evidence="12 13">
    <name type="scientific">Meira miltonrushii</name>
    <dbReference type="NCBI Taxonomy" id="1280837"/>
    <lineage>
        <taxon>Eukaryota</taxon>
        <taxon>Fungi</taxon>
        <taxon>Dikarya</taxon>
        <taxon>Basidiomycota</taxon>
        <taxon>Ustilaginomycotina</taxon>
        <taxon>Exobasidiomycetes</taxon>
        <taxon>Exobasidiales</taxon>
        <taxon>Brachybasidiaceae</taxon>
        <taxon>Meira</taxon>
    </lineage>
</organism>
<dbReference type="InterPro" id="IPR023299">
    <property type="entry name" value="ATPase_P-typ_cyto_dom_N"/>
</dbReference>
<dbReference type="InterPro" id="IPR001757">
    <property type="entry name" value="P_typ_ATPase"/>
</dbReference>
<dbReference type="InterPro" id="IPR004014">
    <property type="entry name" value="ATPase_P-typ_cation-transptr_N"/>
</dbReference>
<keyword evidence="6" id="KW-1278">Translocase</keyword>
<dbReference type="InterPro" id="IPR044492">
    <property type="entry name" value="P_typ_ATPase_HD_dom"/>
</dbReference>
<evidence type="ECO:0000256" key="9">
    <source>
        <dbReference type="SAM" id="MobiDB-lite"/>
    </source>
</evidence>
<feature type="domain" description="Cation-transporting P-type ATPase N-terminal" evidence="11">
    <location>
        <begin position="87"/>
        <end position="160"/>
    </location>
</feature>
<evidence type="ECO:0000256" key="4">
    <source>
        <dbReference type="ARBA" id="ARBA00022741"/>
    </source>
</evidence>
<dbReference type="InterPro" id="IPR050510">
    <property type="entry name" value="Cation_transp_ATPase_P-type"/>
</dbReference>
<keyword evidence="3 10" id="KW-0812">Transmembrane</keyword>
<keyword evidence="2" id="KW-1003">Cell membrane</keyword>
<feature type="transmembrane region" description="Helical" evidence="10">
    <location>
        <begin position="1018"/>
        <end position="1037"/>
    </location>
</feature>
<keyword evidence="7 10" id="KW-1133">Transmembrane helix</keyword>
<dbReference type="STRING" id="1280837.A0A316VEQ5"/>
<protein>
    <submittedName>
        <fullName evidence="12">K, P-type ATPase</fullName>
    </submittedName>
</protein>
<dbReference type="GO" id="GO:1990573">
    <property type="term" value="P:potassium ion import across plasma membrane"/>
    <property type="evidence" value="ECO:0007669"/>
    <property type="project" value="TreeGrafter"/>
</dbReference>
<evidence type="ECO:0000256" key="7">
    <source>
        <dbReference type="ARBA" id="ARBA00022989"/>
    </source>
</evidence>
<dbReference type="Pfam" id="PF00122">
    <property type="entry name" value="E1-E2_ATPase"/>
    <property type="match status" value="1"/>
</dbReference>
<dbReference type="Pfam" id="PF13246">
    <property type="entry name" value="Cation_ATPase"/>
    <property type="match status" value="1"/>
</dbReference>